<dbReference type="VEuPathDB" id="PiroplasmaDB:BEWA_026500"/>
<dbReference type="RefSeq" id="XP_004829467.1">
    <property type="nucleotide sequence ID" value="XM_004829410.1"/>
</dbReference>
<feature type="compositionally biased region" description="Polar residues" evidence="1">
    <location>
        <begin position="357"/>
        <end position="371"/>
    </location>
</feature>
<keyword evidence="2" id="KW-1133">Transmembrane helix</keyword>
<feature type="compositionally biased region" description="Basic and acidic residues" evidence="1">
    <location>
        <begin position="345"/>
        <end position="355"/>
    </location>
</feature>
<feature type="region of interest" description="Disordered" evidence="1">
    <location>
        <begin position="345"/>
        <end position="371"/>
    </location>
</feature>
<dbReference type="GeneID" id="15806889"/>
<keyword evidence="2" id="KW-0472">Membrane</keyword>
<organism evidence="3 4">
    <name type="scientific">Theileria equi strain WA</name>
    <dbReference type="NCBI Taxonomy" id="1537102"/>
    <lineage>
        <taxon>Eukaryota</taxon>
        <taxon>Sar</taxon>
        <taxon>Alveolata</taxon>
        <taxon>Apicomplexa</taxon>
        <taxon>Aconoidasida</taxon>
        <taxon>Piroplasmida</taxon>
        <taxon>Theileriidae</taxon>
        <taxon>Theileria</taxon>
    </lineage>
</organism>
<evidence type="ECO:0000313" key="3">
    <source>
        <dbReference type="EMBL" id="AFZ79801.1"/>
    </source>
</evidence>
<evidence type="ECO:0000256" key="1">
    <source>
        <dbReference type="SAM" id="MobiDB-lite"/>
    </source>
</evidence>
<dbReference type="EMBL" id="CP001669">
    <property type="protein sequence ID" value="AFZ79801.1"/>
    <property type="molecule type" value="Genomic_DNA"/>
</dbReference>
<dbReference type="KEGG" id="beq:BEWA_026500"/>
<reference evidence="3 4" key="1">
    <citation type="journal article" date="2012" name="BMC Genomics">
        <title>Comparative genomic analysis and phylogenetic position of Theileria equi.</title>
        <authorList>
            <person name="Kappmeyer L.S."/>
            <person name="Thiagarajan M."/>
            <person name="Herndon D.R."/>
            <person name="Ramsay J.D."/>
            <person name="Caler E."/>
            <person name="Djikeng A."/>
            <person name="Gillespie J.J."/>
            <person name="Lau A.O."/>
            <person name="Roalson E.H."/>
            <person name="Silva J.C."/>
            <person name="Silva M.G."/>
            <person name="Suarez C.E."/>
            <person name="Ueti M.W."/>
            <person name="Nene V.M."/>
            <person name="Mealey R.H."/>
            <person name="Knowles D.P."/>
            <person name="Brayton K.A."/>
        </authorList>
    </citation>
    <scope>NUCLEOTIDE SEQUENCE [LARGE SCALE GENOMIC DNA]</scope>
    <source>
        <strain evidence="3 4">WA</strain>
    </source>
</reference>
<dbReference type="AlphaFoldDB" id="L0AXQ5"/>
<sequence length="412" mass="47099">MKIRAITNSRIKHANIHDDIKDIYTVSVFFWHSRDDKPLIIQLGSDDEYYITNNGIDWKRNPTITPRNLLERLDGLNCTWNHLHLVNIEIGASFGNLYFCAACQYRTIDILHDVSKEDTYHYTEDIHTTSRGYIGNIKRNDLTILSAPRYVNEVHLFWRTGGPCNPPLLCYEYEGSKLWFKRHCGDLHWRPLVNRKLSRDYDPREIQKVLKKTLVPRVTINLKESRPYNPAGNTTYFGVSESITDAYVRLKHTKVPFGPFTVKNDKHGQTRLNGIKSGEKLESISAFYDGHNPIGIPLLIELKSQGGTTFKYYKRSKNKAAWTELNRPGEDARPLVGEELRTQLERMKSQEEDLPTKSPQKLSMSSGSETSRSHNIGGIIVGTIGTSIGIALLSFAAFKLFNVTKCFFKSSL</sequence>
<evidence type="ECO:0000256" key="2">
    <source>
        <dbReference type="SAM" id="Phobius"/>
    </source>
</evidence>
<evidence type="ECO:0000313" key="4">
    <source>
        <dbReference type="Proteomes" id="UP000031512"/>
    </source>
</evidence>
<feature type="transmembrane region" description="Helical" evidence="2">
    <location>
        <begin position="376"/>
        <end position="401"/>
    </location>
</feature>
<name>L0AXQ5_THEEQ</name>
<gene>
    <name evidence="3" type="ORF">BEWA_026500</name>
</gene>
<keyword evidence="4" id="KW-1185">Reference proteome</keyword>
<keyword evidence="2" id="KW-0812">Transmembrane</keyword>
<proteinExistence type="predicted"/>
<accession>L0AXQ5</accession>
<protein>
    <submittedName>
        <fullName evidence="3">Uncharacterized protein</fullName>
    </submittedName>
</protein>
<dbReference type="Proteomes" id="UP000031512">
    <property type="component" value="Chromosome 1"/>
</dbReference>